<sequence>MDFLRYVFRYFGPPEPHEAQSKRAVSTVKKFQDLIPVYSMDGHLLRYIEGGIGEEKVTSPNKAARASLLIEIMELD</sequence>
<dbReference type="Proteomes" id="UP000001194">
    <property type="component" value="Unassembled WGS sequence"/>
</dbReference>
<dbReference type="KEGG" id="lbc:LACBIDRAFT_299985"/>
<organism evidence="2">
    <name type="scientific">Laccaria bicolor (strain S238N-H82 / ATCC MYA-4686)</name>
    <name type="common">Bicoloured deceiver</name>
    <name type="synonym">Laccaria laccata var. bicolor</name>
    <dbReference type="NCBI Taxonomy" id="486041"/>
    <lineage>
        <taxon>Eukaryota</taxon>
        <taxon>Fungi</taxon>
        <taxon>Dikarya</taxon>
        <taxon>Basidiomycota</taxon>
        <taxon>Agaricomycotina</taxon>
        <taxon>Agaricomycetes</taxon>
        <taxon>Agaricomycetidae</taxon>
        <taxon>Agaricales</taxon>
        <taxon>Agaricineae</taxon>
        <taxon>Hydnangiaceae</taxon>
        <taxon>Laccaria</taxon>
    </lineage>
</organism>
<evidence type="ECO:0000313" key="2">
    <source>
        <dbReference type="Proteomes" id="UP000001194"/>
    </source>
</evidence>
<evidence type="ECO:0000313" key="1">
    <source>
        <dbReference type="EMBL" id="EDR06398.1"/>
    </source>
</evidence>
<reference evidence="1 2" key="1">
    <citation type="journal article" date="2008" name="Nature">
        <title>The genome of Laccaria bicolor provides insights into mycorrhizal symbiosis.</title>
        <authorList>
            <person name="Martin F."/>
            <person name="Aerts A."/>
            <person name="Ahren D."/>
            <person name="Brun A."/>
            <person name="Danchin E.G.J."/>
            <person name="Duchaussoy F."/>
            <person name="Gibon J."/>
            <person name="Kohler A."/>
            <person name="Lindquist E."/>
            <person name="Pereda V."/>
            <person name="Salamov A."/>
            <person name="Shapiro H.J."/>
            <person name="Wuyts J."/>
            <person name="Blaudez D."/>
            <person name="Buee M."/>
            <person name="Brokstein P."/>
            <person name="Canbaeck B."/>
            <person name="Cohen D."/>
            <person name="Courty P.E."/>
            <person name="Coutinho P.M."/>
            <person name="Delaruelle C."/>
            <person name="Detter J.C."/>
            <person name="Deveau A."/>
            <person name="DiFazio S."/>
            <person name="Duplessis S."/>
            <person name="Fraissinet-Tachet L."/>
            <person name="Lucic E."/>
            <person name="Frey-Klett P."/>
            <person name="Fourrey C."/>
            <person name="Feussner I."/>
            <person name="Gay G."/>
            <person name="Grimwood J."/>
            <person name="Hoegger P.J."/>
            <person name="Jain P."/>
            <person name="Kilaru S."/>
            <person name="Labbe J."/>
            <person name="Lin Y.C."/>
            <person name="Legue V."/>
            <person name="Le Tacon F."/>
            <person name="Marmeisse R."/>
            <person name="Melayah D."/>
            <person name="Montanini B."/>
            <person name="Muratet M."/>
            <person name="Nehls U."/>
            <person name="Niculita-Hirzel H."/>
            <person name="Oudot-Le Secq M.P."/>
            <person name="Peter M."/>
            <person name="Quesneville H."/>
            <person name="Rajashekar B."/>
            <person name="Reich M."/>
            <person name="Rouhier N."/>
            <person name="Schmutz J."/>
            <person name="Yin T."/>
            <person name="Chalot M."/>
            <person name="Henrissat B."/>
            <person name="Kuees U."/>
            <person name="Lucas S."/>
            <person name="Van de Peer Y."/>
            <person name="Podila G.K."/>
            <person name="Polle A."/>
            <person name="Pukkila P.J."/>
            <person name="Richardson P.M."/>
            <person name="Rouze P."/>
            <person name="Sanders I.R."/>
            <person name="Stajich J.E."/>
            <person name="Tunlid A."/>
            <person name="Tuskan G."/>
            <person name="Grigoriev I.V."/>
        </authorList>
    </citation>
    <scope>NUCLEOTIDE SEQUENCE [LARGE SCALE GENOMIC DNA]</scope>
    <source>
        <strain evidence="2">S238N-H82 / ATCC MYA-4686</strain>
    </source>
</reference>
<keyword evidence="2" id="KW-1185">Reference proteome</keyword>
<dbReference type="InParanoid" id="B0DFT4"/>
<dbReference type="EMBL" id="DS547108">
    <property type="protein sequence ID" value="EDR06398.1"/>
    <property type="molecule type" value="Genomic_DNA"/>
</dbReference>
<gene>
    <name evidence="1" type="ORF">LACBIDRAFT_299985</name>
</gene>
<dbReference type="GeneID" id="6078549"/>
<dbReference type="OrthoDB" id="3111378at2759"/>
<proteinExistence type="predicted"/>
<accession>B0DFT4</accession>
<dbReference type="AlphaFoldDB" id="B0DFT4"/>
<name>B0DFT4_LACBS</name>
<dbReference type="HOGENOM" id="CLU_2654913_0_0_1"/>
<dbReference type="RefSeq" id="XP_001882770.1">
    <property type="nucleotide sequence ID" value="XM_001882735.1"/>
</dbReference>
<protein>
    <submittedName>
        <fullName evidence="1">Predicted protein</fullName>
    </submittedName>
</protein>